<keyword evidence="1" id="KW-0732">Signal</keyword>
<evidence type="ECO:0000313" key="4">
    <source>
        <dbReference type="Proteomes" id="UP000215914"/>
    </source>
</evidence>
<feature type="signal peptide" evidence="1">
    <location>
        <begin position="1"/>
        <end position="20"/>
    </location>
</feature>
<keyword evidence="4" id="KW-1185">Reference proteome</keyword>
<name>A0A251UG84_HELAN</name>
<dbReference type="AlphaFoldDB" id="A0A251UG84"/>
<dbReference type="InParanoid" id="A0A251UG84"/>
<feature type="chain" id="PRO_5013146211" description="Nucleic acid-binding, OB-fold protein" evidence="1">
    <location>
        <begin position="21"/>
        <end position="100"/>
    </location>
</feature>
<evidence type="ECO:0000313" key="2">
    <source>
        <dbReference type="EMBL" id="KAF5801440.1"/>
    </source>
</evidence>
<dbReference type="Gramene" id="mRNA:HanXRQr2_Chr06g0248141">
    <property type="protein sequence ID" value="mRNA:HanXRQr2_Chr06g0248141"/>
    <property type="gene ID" value="HanXRQr2_Chr06g0248141"/>
</dbReference>
<organism evidence="3 4">
    <name type="scientific">Helianthus annuus</name>
    <name type="common">Common sunflower</name>
    <dbReference type="NCBI Taxonomy" id="4232"/>
    <lineage>
        <taxon>Eukaryota</taxon>
        <taxon>Viridiplantae</taxon>
        <taxon>Streptophyta</taxon>
        <taxon>Embryophyta</taxon>
        <taxon>Tracheophyta</taxon>
        <taxon>Spermatophyta</taxon>
        <taxon>Magnoliopsida</taxon>
        <taxon>eudicotyledons</taxon>
        <taxon>Gunneridae</taxon>
        <taxon>Pentapetalae</taxon>
        <taxon>asterids</taxon>
        <taxon>campanulids</taxon>
        <taxon>Asterales</taxon>
        <taxon>Asteraceae</taxon>
        <taxon>Asteroideae</taxon>
        <taxon>Heliantheae alliance</taxon>
        <taxon>Heliantheae</taxon>
        <taxon>Helianthus</taxon>
    </lineage>
</organism>
<reference evidence="2 4" key="1">
    <citation type="journal article" date="2017" name="Nature">
        <title>The sunflower genome provides insights into oil metabolism, flowering and Asterid evolution.</title>
        <authorList>
            <person name="Badouin H."/>
            <person name="Gouzy J."/>
            <person name="Grassa C.J."/>
            <person name="Murat F."/>
            <person name="Staton S.E."/>
            <person name="Cottret L."/>
            <person name="Lelandais-Briere C."/>
            <person name="Owens G.L."/>
            <person name="Carrere S."/>
            <person name="Mayjonade B."/>
            <person name="Legrand L."/>
            <person name="Gill N."/>
            <person name="Kane N.C."/>
            <person name="Bowers J.E."/>
            <person name="Hubner S."/>
            <person name="Bellec A."/>
            <person name="Berard A."/>
            <person name="Berges H."/>
            <person name="Blanchet N."/>
            <person name="Boniface M.C."/>
            <person name="Brunel D."/>
            <person name="Catrice O."/>
            <person name="Chaidir N."/>
            <person name="Claudel C."/>
            <person name="Donnadieu C."/>
            <person name="Faraut T."/>
            <person name="Fievet G."/>
            <person name="Helmstetter N."/>
            <person name="King M."/>
            <person name="Knapp S.J."/>
            <person name="Lai Z."/>
            <person name="Le Paslier M.C."/>
            <person name="Lippi Y."/>
            <person name="Lorenzon L."/>
            <person name="Mandel J.R."/>
            <person name="Marage G."/>
            <person name="Marchand G."/>
            <person name="Marquand E."/>
            <person name="Bret-Mestries E."/>
            <person name="Morien E."/>
            <person name="Nambeesan S."/>
            <person name="Nguyen T."/>
            <person name="Pegot-Espagnet P."/>
            <person name="Pouilly N."/>
            <person name="Raftis F."/>
            <person name="Sallet E."/>
            <person name="Schiex T."/>
            <person name="Thomas J."/>
            <person name="Vandecasteele C."/>
            <person name="Vares D."/>
            <person name="Vear F."/>
            <person name="Vautrin S."/>
            <person name="Crespi M."/>
            <person name="Mangin B."/>
            <person name="Burke J.M."/>
            <person name="Salse J."/>
            <person name="Munos S."/>
            <person name="Vincourt P."/>
            <person name="Rieseberg L.H."/>
            <person name="Langlade N.B."/>
        </authorList>
    </citation>
    <scope>NUCLEOTIDE SEQUENCE [LARGE SCALE GENOMIC DNA]</scope>
    <source>
        <strain evidence="4">cv. SF193</strain>
        <tissue evidence="2">Leaves</tissue>
    </source>
</reference>
<dbReference type="EMBL" id="CM007895">
    <property type="protein sequence ID" value="OTG22377.1"/>
    <property type="molecule type" value="Genomic_DNA"/>
</dbReference>
<evidence type="ECO:0008006" key="5">
    <source>
        <dbReference type="Google" id="ProtNLM"/>
    </source>
</evidence>
<evidence type="ECO:0000313" key="3">
    <source>
        <dbReference type="EMBL" id="OTG22377.1"/>
    </source>
</evidence>
<dbReference type="EMBL" id="MNCJ02000321">
    <property type="protein sequence ID" value="KAF5801440.1"/>
    <property type="molecule type" value="Genomic_DNA"/>
</dbReference>
<evidence type="ECO:0000256" key="1">
    <source>
        <dbReference type="SAM" id="SignalP"/>
    </source>
</evidence>
<reference evidence="3" key="2">
    <citation type="submission" date="2017-02" db="EMBL/GenBank/DDBJ databases">
        <title>Sunflower complete genome.</title>
        <authorList>
            <person name="Langlade N."/>
            <person name="Munos S."/>
        </authorList>
    </citation>
    <scope>NUCLEOTIDE SEQUENCE [LARGE SCALE GENOMIC DNA]</scope>
    <source>
        <tissue evidence="3">Leaves</tissue>
    </source>
</reference>
<proteinExistence type="predicted"/>
<protein>
    <recommendedName>
        <fullName evidence="5">Nucleic acid-binding, OB-fold protein</fullName>
    </recommendedName>
</protein>
<gene>
    <name evidence="3" type="ORF">HannXRQ_Chr06g0170871</name>
    <name evidence="2" type="ORF">HanXRQr2_Chr06g0248141</name>
</gene>
<sequence length="100" mass="11707">MGGTILVLTLVFMVNLRVLNMELENITMLNNLNPLTNNYTLTLKIICLWWKMMHGRPTETFCVDMICMDEEGQKIQTLFSLTLNCMLRYQELRPDKASKF</sequence>
<dbReference type="Proteomes" id="UP000215914">
    <property type="component" value="Chromosome 6"/>
</dbReference>
<reference evidence="2" key="3">
    <citation type="submission" date="2020-06" db="EMBL/GenBank/DDBJ databases">
        <title>Helianthus annuus Genome sequencing and assembly Release 2.</title>
        <authorList>
            <person name="Gouzy J."/>
            <person name="Langlade N."/>
            <person name="Munos S."/>
        </authorList>
    </citation>
    <scope>NUCLEOTIDE SEQUENCE</scope>
    <source>
        <tissue evidence="2">Leaves</tissue>
    </source>
</reference>
<accession>A0A251UG84</accession>